<evidence type="ECO:0000313" key="2">
    <source>
        <dbReference type="Proteomes" id="UP000054874"/>
    </source>
</evidence>
<dbReference type="OrthoDB" id="1420794at2"/>
<protein>
    <recommendedName>
        <fullName evidence="3">Uridine kinase</fullName>
    </recommendedName>
</protein>
<dbReference type="EMBL" id="LNAM01000164">
    <property type="protein sequence ID" value="KSV58713.1"/>
    <property type="molecule type" value="Genomic_DNA"/>
</dbReference>
<dbReference type="STRING" id="290052.ASU35_02120"/>
<keyword evidence="2" id="KW-1185">Reference proteome</keyword>
<name>A0A0V8QF71_9FIRM</name>
<dbReference type="Gene3D" id="3.40.50.300">
    <property type="entry name" value="P-loop containing nucleotide triphosphate hydrolases"/>
    <property type="match status" value="1"/>
</dbReference>
<accession>A0A0V8QF71</accession>
<dbReference type="Proteomes" id="UP000054874">
    <property type="component" value="Unassembled WGS sequence"/>
</dbReference>
<dbReference type="SUPFAM" id="SSF52540">
    <property type="entry name" value="P-loop containing nucleoside triphosphate hydrolases"/>
    <property type="match status" value="1"/>
</dbReference>
<evidence type="ECO:0008006" key="3">
    <source>
        <dbReference type="Google" id="ProtNLM"/>
    </source>
</evidence>
<organism evidence="1 2">
    <name type="scientific">Acetivibrio ethanolgignens</name>
    <dbReference type="NCBI Taxonomy" id="290052"/>
    <lineage>
        <taxon>Bacteria</taxon>
        <taxon>Bacillati</taxon>
        <taxon>Bacillota</taxon>
        <taxon>Clostridia</taxon>
        <taxon>Eubacteriales</taxon>
        <taxon>Oscillospiraceae</taxon>
        <taxon>Acetivibrio</taxon>
    </lineage>
</organism>
<evidence type="ECO:0000313" key="1">
    <source>
        <dbReference type="EMBL" id="KSV58713.1"/>
    </source>
</evidence>
<comment type="caution">
    <text evidence="1">The sequence shown here is derived from an EMBL/GenBank/DDBJ whole genome shotgun (WGS) entry which is preliminary data.</text>
</comment>
<proteinExistence type="predicted"/>
<sequence length="182" mass="21653">MELLFHSQGDAKKEWLLIGIDGMCCSGKTMLCEGLLKKYDCNVFHMDDFFLRPEQRTAERLSEVGGNVDYERFKEEVLKPLQRRETFSYRPFDCSTGGFKEKIEVFPKKWNIIEGAYCLHPYFGGAYDYRFFMAIEEEEQKRRLLKRSGAEKYQRFVSEWIPKENAYFQAFRVASMERRPNL</sequence>
<reference evidence="1 2" key="1">
    <citation type="submission" date="2015-11" db="EMBL/GenBank/DDBJ databases">
        <title>Butyribacter intestini gen. nov., sp. nov., a butyric acid-producing bacterium of the family Lachnospiraceae isolated from the human faeces.</title>
        <authorList>
            <person name="Zou Y."/>
            <person name="Xue W."/>
            <person name="Luo G."/>
            <person name="Lv M."/>
        </authorList>
    </citation>
    <scope>NUCLEOTIDE SEQUENCE [LARGE SCALE GENOMIC DNA]</scope>
    <source>
        <strain evidence="1 2">ACET-33324</strain>
    </source>
</reference>
<dbReference type="InterPro" id="IPR027417">
    <property type="entry name" value="P-loop_NTPase"/>
</dbReference>
<gene>
    <name evidence="1" type="ORF">ASU35_02120</name>
</gene>
<dbReference type="AlphaFoldDB" id="A0A0V8QF71"/>